<comment type="subcellular location">
    <subcellularLocation>
        <location evidence="1">Membrane</location>
        <topology evidence="1">Multi-pass membrane protein</topology>
    </subcellularLocation>
</comment>
<feature type="compositionally biased region" description="Basic and acidic residues" evidence="6">
    <location>
        <begin position="597"/>
        <end position="606"/>
    </location>
</feature>
<evidence type="ECO:0000256" key="2">
    <source>
        <dbReference type="ARBA" id="ARBA00022448"/>
    </source>
</evidence>
<evidence type="ECO:0000256" key="3">
    <source>
        <dbReference type="ARBA" id="ARBA00022692"/>
    </source>
</evidence>
<evidence type="ECO:0000256" key="4">
    <source>
        <dbReference type="ARBA" id="ARBA00022989"/>
    </source>
</evidence>
<keyword evidence="9" id="KW-1185">Reference proteome</keyword>
<organism evidence="8 9">
    <name type="scientific">Marasmiellus scandens</name>
    <dbReference type="NCBI Taxonomy" id="2682957"/>
    <lineage>
        <taxon>Eukaryota</taxon>
        <taxon>Fungi</taxon>
        <taxon>Dikarya</taxon>
        <taxon>Basidiomycota</taxon>
        <taxon>Agaricomycotina</taxon>
        <taxon>Agaricomycetes</taxon>
        <taxon>Agaricomycetidae</taxon>
        <taxon>Agaricales</taxon>
        <taxon>Marasmiineae</taxon>
        <taxon>Omphalotaceae</taxon>
        <taxon>Marasmiellus</taxon>
    </lineage>
</organism>
<comment type="caution">
    <text evidence="8">The sequence shown here is derived from an EMBL/GenBank/DDBJ whole genome shotgun (WGS) entry which is preliminary data.</text>
</comment>
<feature type="transmembrane region" description="Helical" evidence="7">
    <location>
        <begin position="452"/>
        <end position="475"/>
    </location>
</feature>
<dbReference type="Pfam" id="PF13347">
    <property type="entry name" value="MFS_2"/>
    <property type="match status" value="1"/>
</dbReference>
<evidence type="ECO:0008006" key="10">
    <source>
        <dbReference type="Google" id="ProtNLM"/>
    </source>
</evidence>
<evidence type="ECO:0000256" key="7">
    <source>
        <dbReference type="SAM" id="Phobius"/>
    </source>
</evidence>
<evidence type="ECO:0000313" key="8">
    <source>
        <dbReference type="EMBL" id="KAK7449269.1"/>
    </source>
</evidence>
<dbReference type="PANTHER" id="PTHR19432">
    <property type="entry name" value="SUGAR TRANSPORTER"/>
    <property type="match status" value="1"/>
</dbReference>
<dbReference type="SUPFAM" id="SSF103473">
    <property type="entry name" value="MFS general substrate transporter"/>
    <property type="match status" value="1"/>
</dbReference>
<sequence>MTGGGFTLVDHNDSTNAGHFSGHPYIRGPSSLHLPFLTLSLLGVQIFWSVEMSYGSPYLLSLGLSKSHMAIVFLAGPLSGLVMQPLIGVMADGCTSRWGRRRPYMMIGTVLCVLAMLLLGWTKWVAQWFTSNPGTLTLWLAVLSIFFIDFSINAVQAVDRALLVDTIPSSLQPAGNAWAARMLGIGSVIGFFVGNLDLPSMLPFLGSTELQIISILVSLILLGSQLITGIMVNERVLLKSPGGAGGPPAKSFLQEIKDIFTHMWTLPRVIRQICFIQFFAWISWFPILFYTTVYVGDLHRRSFWEHLRDAITESDDSQNAARTLLKRLLYHISSQLLPTRDPDSSDPLDLAAHIDEEATRLGSRALFYSALVTLIVNIALPFFVTEASSSSRRRKQERLHPRRQQTNGIMGGGNADRIDEYEMSPGSRSRNWDDKRLMDRLKEFSIPEALKLHLASLWAASHAIVAACMFGTLFVSSVAGATLLITITGFSWAVTQWAPFALLGEAILTEPATSMNGGGDRTSIMLTDTRTRLSTSSHRRNSSMGARENNYAEPSNLARRRSGSLGRNSRIGEDSETFVPGHSSDSESDGGESDDEASTRKADDERRKKFLMLGSTAGVSRADLRPKIQMFGDDYGDAEEEADEEATLVGDRRAGDRDEEEGIDVVANQSGGLSDKAGIILGIHNIFVVIPQFIVTGISSIIFAVFDPEKSAVHQKSRALSEDDFPTFSNSIAYIFCLGGVSAFIAFILCWRLARELRHR</sequence>
<feature type="transmembrane region" description="Helical" evidence="7">
    <location>
        <begin position="136"/>
        <end position="158"/>
    </location>
</feature>
<evidence type="ECO:0000256" key="6">
    <source>
        <dbReference type="SAM" id="MobiDB-lite"/>
    </source>
</evidence>
<protein>
    <recommendedName>
        <fullName evidence="10">MFS general substrate transporter</fullName>
    </recommendedName>
</protein>
<feature type="transmembrane region" description="Helical" evidence="7">
    <location>
        <begin position="103"/>
        <end position="124"/>
    </location>
</feature>
<dbReference type="Proteomes" id="UP001498398">
    <property type="component" value="Unassembled WGS sequence"/>
</dbReference>
<feature type="transmembrane region" description="Helical" evidence="7">
    <location>
        <begin position="732"/>
        <end position="754"/>
    </location>
</feature>
<accession>A0ABR1J5Z4</accession>
<evidence type="ECO:0000256" key="5">
    <source>
        <dbReference type="ARBA" id="ARBA00023136"/>
    </source>
</evidence>
<dbReference type="Gene3D" id="1.20.1250.20">
    <property type="entry name" value="MFS general substrate transporter like domains"/>
    <property type="match status" value="1"/>
</dbReference>
<feature type="compositionally biased region" description="Basic residues" evidence="6">
    <location>
        <begin position="393"/>
        <end position="403"/>
    </location>
</feature>
<dbReference type="EMBL" id="JBANRG010000036">
    <property type="protein sequence ID" value="KAK7449269.1"/>
    <property type="molecule type" value="Genomic_DNA"/>
</dbReference>
<feature type="transmembrane region" description="Helical" evidence="7">
    <location>
        <begin position="178"/>
        <end position="198"/>
    </location>
</feature>
<keyword evidence="5 7" id="KW-0472">Membrane</keyword>
<feature type="transmembrane region" description="Helical" evidence="7">
    <location>
        <begin position="32"/>
        <end position="50"/>
    </location>
</feature>
<feature type="transmembrane region" description="Helical" evidence="7">
    <location>
        <begin position="273"/>
        <end position="295"/>
    </location>
</feature>
<feature type="transmembrane region" description="Helical" evidence="7">
    <location>
        <begin position="210"/>
        <end position="232"/>
    </location>
</feature>
<feature type="region of interest" description="Disordered" evidence="6">
    <location>
        <begin position="393"/>
        <end position="429"/>
    </location>
</feature>
<keyword evidence="3 7" id="KW-0812">Transmembrane</keyword>
<proteinExistence type="predicted"/>
<feature type="transmembrane region" description="Helical" evidence="7">
    <location>
        <begin position="365"/>
        <end position="385"/>
    </location>
</feature>
<feature type="transmembrane region" description="Helical" evidence="7">
    <location>
        <begin position="686"/>
        <end position="706"/>
    </location>
</feature>
<feature type="transmembrane region" description="Helical" evidence="7">
    <location>
        <begin position="70"/>
        <end position="91"/>
    </location>
</feature>
<keyword evidence="4 7" id="KW-1133">Transmembrane helix</keyword>
<feature type="region of interest" description="Disordered" evidence="6">
    <location>
        <begin position="511"/>
        <end position="606"/>
    </location>
</feature>
<reference evidence="8 9" key="1">
    <citation type="submission" date="2024-01" db="EMBL/GenBank/DDBJ databases">
        <title>A draft genome for the cacao thread blight pathogen Marasmiellus scandens.</title>
        <authorList>
            <person name="Baruah I.K."/>
            <person name="Leung J."/>
            <person name="Bukari Y."/>
            <person name="Amoako-Attah I."/>
            <person name="Meinhardt L.W."/>
            <person name="Bailey B.A."/>
            <person name="Cohen S.P."/>
        </authorList>
    </citation>
    <scope>NUCLEOTIDE SEQUENCE [LARGE SCALE GENOMIC DNA]</scope>
    <source>
        <strain evidence="8 9">GH-19</strain>
    </source>
</reference>
<feature type="compositionally biased region" description="Acidic residues" evidence="6">
    <location>
        <begin position="586"/>
        <end position="596"/>
    </location>
</feature>
<feature type="transmembrane region" description="Helical" evidence="7">
    <location>
        <begin position="481"/>
        <end position="503"/>
    </location>
</feature>
<evidence type="ECO:0000313" key="9">
    <source>
        <dbReference type="Proteomes" id="UP001498398"/>
    </source>
</evidence>
<dbReference type="PANTHER" id="PTHR19432:SF91">
    <property type="entry name" value="GENERAL ALPHA-GLUCOSIDE PERMEASE"/>
    <property type="match status" value="1"/>
</dbReference>
<dbReference type="InterPro" id="IPR036259">
    <property type="entry name" value="MFS_trans_sf"/>
</dbReference>
<evidence type="ECO:0000256" key="1">
    <source>
        <dbReference type="ARBA" id="ARBA00004141"/>
    </source>
</evidence>
<gene>
    <name evidence="8" type="ORF">VKT23_013413</name>
</gene>
<name>A0ABR1J5Z4_9AGAR</name>
<keyword evidence="2" id="KW-0813">Transport</keyword>